<evidence type="ECO:0000256" key="1">
    <source>
        <dbReference type="SAM" id="SignalP"/>
    </source>
</evidence>
<gene>
    <name evidence="2" type="ORF">GBAR_LOCUS12897</name>
</gene>
<proteinExistence type="predicted"/>
<protein>
    <recommendedName>
        <fullName evidence="4">Peptidase C39-like domain-containing protein</fullName>
    </recommendedName>
</protein>
<dbReference type="Proteomes" id="UP001174909">
    <property type="component" value="Unassembled WGS sequence"/>
</dbReference>
<accession>A0AA35WPI8</accession>
<evidence type="ECO:0000313" key="3">
    <source>
        <dbReference type="Proteomes" id="UP001174909"/>
    </source>
</evidence>
<sequence>MLRLAVLLVLVCVCLSQQWENSPKIAFSPVYPLYKQCNPLWASDKMGLVNCSVNTCPGASFGRDTVCSEGCAMSCISMALATYGYTLGGKESDPGALNAWLVDNGGYSCVDGNCNNLNLPQVEKIDVYGGIKYMGEIFPPVLSRSYVVQALEEGLVVLGHVRNKTHFVLLNGALDGGSSFTVMDPFYNSTTYSYKDISDVIVYSMEGS</sequence>
<dbReference type="AlphaFoldDB" id="A0AA35WPI8"/>
<dbReference type="PANTHER" id="PTHR40524">
    <property type="entry name" value="PEPTIDASE_C39_2 DOMAIN-CONTAINING PROTEIN"/>
    <property type="match status" value="1"/>
</dbReference>
<evidence type="ECO:0000313" key="2">
    <source>
        <dbReference type="EMBL" id="CAI8021895.1"/>
    </source>
</evidence>
<keyword evidence="1" id="KW-0732">Signal</keyword>
<feature type="signal peptide" evidence="1">
    <location>
        <begin position="1"/>
        <end position="16"/>
    </location>
</feature>
<dbReference type="EMBL" id="CASHTH010001920">
    <property type="protein sequence ID" value="CAI8021895.1"/>
    <property type="molecule type" value="Genomic_DNA"/>
</dbReference>
<feature type="chain" id="PRO_5041415533" description="Peptidase C39-like domain-containing protein" evidence="1">
    <location>
        <begin position="17"/>
        <end position="208"/>
    </location>
</feature>
<organism evidence="2 3">
    <name type="scientific">Geodia barretti</name>
    <name type="common">Barrett's horny sponge</name>
    <dbReference type="NCBI Taxonomy" id="519541"/>
    <lineage>
        <taxon>Eukaryota</taxon>
        <taxon>Metazoa</taxon>
        <taxon>Porifera</taxon>
        <taxon>Demospongiae</taxon>
        <taxon>Heteroscleromorpha</taxon>
        <taxon>Tetractinellida</taxon>
        <taxon>Astrophorina</taxon>
        <taxon>Geodiidae</taxon>
        <taxon>Geodia</taxon>
    </lineage>
</organism>
<dbReference type="PANTHER" id="PTHR40524:SF1">
    <property type="entry name" value="PEPTIDASE C39-LIKE DOMAIN-CONTAINING PROTEIN"/>
    <property type="match status" value="1"/>
</dbReference>
<evidence type="ECO:0008006" key="4">
    <source>
        <dbReference type="Google" id="ProtNLM"/>
    </source>
</evidence>
<name>A0AA35WPI8_GEOBA</name>
<keyword evidence="3" id="KW-1185">Reference proteome</keyword>
<comment type="caution">
    <text evidence="2">The sequence shown here is derived from an EMBL/GenBank/DDBJ whole genome shotgun (WGS) entry which is preliminary data.</text>
</comment>
<reference evidence="2" key="1">
    <citation type="submission" date="2023-03" db="EMBL/GenBank/DDBJ databases">
        <authorList>
            <person name="Steffen K."/>
            <person name="Cardenas P."/>
        </authorList>
    </citation>
    <scope>NUCLEOTIDE SEQUENCE</scope>
</reference>